<evidence type="ECO:0000256" key="10">
    <source>
        <dbReference type="ARBA" id="ARBA00022989"/>
    </source>
</evidence>
<dbReference type="Proteomes" id="UP001364617">
    <property type="component" value="Unassembled WGS sequence"/>
</dbReference>
<evidence type="ECO:0000256" key="14">
    <source>
        <dbReference type="ARBA" id="ARBA00023198"/>
    </source>
</evidence>
<comment type="caution">
    <text evidence="19">The sequence shown here is derived from an EMBL/GenBank/DDBJ whole genome shotgun (WGS) entry which is preliminary data.</text>
</comment>
<keyword evidence="12" id="KW-0675">Receptor</keyword>
<dbReference type="Pfam" id="PF13855">
    <property type="entry name" value="LRR_8"/>
    <property type="match status" value="3"/>
</dbReference>
<dbReference type="GO" id="GO:0051607">
    <property type="term" value="P:defense response to virus"/>
    <property type="evidence" value="ECO:0007669"/>
    <property type="project" value="TreeGrafter"/>
</dbReference>
<dbReference type="GO" id="GO:0038187">
    <property type="term" value="F:pattern recognition receptor activity"/>
    <property type="evidence" value="ECO:0007669"/>
    <property type="project" value="TreeGrafter"/>
</dbReference>
<comment type="similarity">
    <text evidence="2">Belongs to the Toll-like receptor family.</text>
</comment>
<dbReference type="SMART" id="SM00369">
    <property type="entry name" value="LRR_TYP"/>
    <property type="match status" value="16"/>
</dbReference>
<evidence type="ECO:0000256" key="12">
    <source>
        <dbReference type="ARBA" id="ARBA00023170"/>
    </source>
</evidence>
<dbReference type="GO" id="GO:0045087">
    <property type="term" value="P:innate immune response"/>
    <property type="evidence" value="ECO:0007669"/>
    <property type="project" value="UniProtKB-KW"/>
</dbReference>
<dbReference type="PROSITE" id="PS51450">
    <property type="entry name" value="LRR"/>
    <property type="match status" value="4"/>
</dbReference>
<evidence type="ECO:0000256" key="16">
    <source>
        <dbReference type="SAM" id="Phobius"/>
    </source>
</evidence>
<dbReference type="GO" id="GO:1902533">
    <property type="term" value="P:positive regulation of intracellular signal transduction"/>
    <property type="evidence" value="ECO:0007669"/>
    <property type="project" value="UniProtKB-ARBA"/>
</dbReference>
<dbReference type="PROSITE" id="PS50104">
    <property type="entry name" value="TIR"/>
    <property type="match status" value="1"/>
</dbReference>
<dbReference type="GO" id="GO:0005886">
    <property type="term" value="C:plasma membrane"/>
    <property type="evidence" value="ECO:0007669"/>
    <property type="project" value="TreeGrafter"/>
</dbReference>
<keyword evidence="5 16" id="KW-0812">Transmembrane</keyword>
<keyword evidence="9" id="KW-0391">Immunity</keyword>
<dbReference type="GO" id="GO:0002224">
    <property type="term" value="P:toll-like receptor signaling pathway"/>
    <property type="evidence" value="ECO:0007669"/>
    <property type="project" value="TreeGrafter"/>
</dbReference>
<evidence type="ECO:0000256" key="15">
    <source>
        <dbReference type="ARBA" id="ARBA00046288"/>
    </source>
</evidence>
<sequence>MNLEVWLFMTLKITLTLCQIDMRSLKTQPCDIHQNKTAMTIVVNCRGRGLKDVPALERNTTSLDLSENRIKNLTSGVFRQLVNLTVLNLNWVNNDGKVVIADKEFLNLTKLRKLELNGVGLKYVPKNLPKNLLELLLEVNKITRLNSTSFVHVPNLSRLHLSKNCYYWNPCSRDYRIEDGSFSVLTRLKDLTLSYNNLTQVPRGLPGSLRTLELDSNKIAYVGEHDFQGLDNLTCLKIQGNCPRCYNAPYPCVPCKNVSIKIHPQAFSGLGMLRILYLAGNSITSIDPSWLANNSKLEELNLSFNFLSQAVTANVFLSNLPLLTKLDLSFNYALKSYPDTVILSPSFANLTSLTKLHIRGLVFREIQEKTFRSLYGLRNLSVLDVGVNFIVRANLKIFEKLQHVKLLYLSENRFYPVIINGDLRKDAGVGFKSPPLSVSEPSPKDHSYDVPKFLVKPECYATGRILDLSRNNLFLISPEQFESYGNISCLNLSMNGFATAPNGSEFTFLPGLKYLDLSYNKIDLAYDHAFQELQSLEVLDLSYNDHYFTVPGVTHNLNFIQYLPSLKVLNMSSNNIKTLTTKTISSASLQELQFQYNSLGKMWRENDRTYDSLFANLNNLTYLDISYNRIVKIPDRVYALLPRSIQRFRLSHNGLVNLNWTLLRHFPHLRELILSNNRIFQISSNLSGDVPFLQFLDLQHNQISKLSGGFLQGAVNLKELDLSHNMLRTVNQSTFPPETGSYLKTLWLSGNPFHCTCNLLEFILWIYKTNVKIPRLVTGVTCAMPEERKGVPVIKFDIKECIDDQLAFLAYFLSIVCIICTTFVAVSMHLFYWDVSYLFYYLKARFTGYQQLSSDSCLYDAFVTYDTKDEQVSDWVLNHLRVQLEERGERFLPICLEERDWLPGSPVLDSLTQSIQHSRKTVFVLTESYVTSGSFKLAVFLAHQRLLEDNEDVIVLLLLEPVLQHSHFLRLRRRLCSRSILEWPRSSSAEAWFWQSLRNAVRVDNQAMYSDLYSRYFTTK</sequence>
<dbReference type="GO" id="GO:0005768">
    <property type="term" value="C:endosome"/>
    <property type="evidence" value="ECO:0007669"/>
    <property type="project" value="UniProtKB-SubCell"/>
</dbReference>
<dbReference type="SMART" id="SM00364">
    <property type="entry name" value="LRR_BAC"/>
    <property type="match status" value="6"/>
</dbReference>
<evidence type="ECO:0000256" key="6">
    <source>
        <dbReference type="ARBA" id="ARBA00022729"/>
    </source>
</evidence>
<keyword evidence="11 16" id="KW-0472">Membrane</keyword>
<evidence type="ECO:0000256" key="13">
    <source>
        <dbReference type="ARBA" id="ARBA00023180"/>
    </source>
</evidence>
<keyword evidence="8" id="KW-0967">Endosome</keyword>
<keyword evidence="6 17" id="KW-0732">Signal</keyword>
<dbReference type="FunFam" id="3.40.50.10140:FF:000003">
    <property type="entry name" value="Toll-like receptor 7"/>
    <property type="match status" value="1"/>
</dbReference>
<dbReference type="GO" id="GO:0006954">
    <property type="term" value="P:inflammatory response"/>
    <property type="evidence" value="ECO:0007669"/>
    <property type="project" value="UniProtKB-KW"/>
</dbReference>
<evidence type="ECO:0000256" key="4">
    <source>
        <dbReference type="ARBA" id="ARBA00022614"/>
    </source>
</evidence>
<evidence type="ECO:0000256" key="11">
    <source>
        <dbReference type="ARBA" id="ARBA00023136"/>
    </source>
</evidence>
<gene>
    <name evidence="19" type="ORF">R3I93_005560</name>
</gene>
<dbReference type="SMART" id="SM00082">
    <property type="entry name" value="LRRCT"/>
    <property type="match status" value="1"/>
</dbReference>
<dbReference type="InterPro" id="IPR032675">
    <property type="entry name" value="LRR_dom_sf"/>
</dbReference>
<keyword evidence="20" id="KW-1185">Reference proteome</keyword>
<evidence type="ECO:0000256" key="3">
    <source>
        <dbReference type="ARBA" id="ARBA00022588"/>
    </source>
</evidence>
<dbReference type="InterPro" id="IPR000157">
    <property type="entry name" value="TIR_dom"/>
</dbReference>
<evidence type="ECO:0000313" key="19">
    <source>
        <dbReference type="EMBL" id="KAK7169612.1"/>
    </source>
</evidence>
<dbReference type="SMART" id="SM00365">
    <property type="entry name" value="LRR_SD22"/>
    <property type="match status" value="8"/>
</dbReference>
<dbReference type="AlphaFoldDB" id="A0AAN9HDG0"/>
<keyword evidence="4" id="KW-0433">Leucine-rich repeat</keyword>
<keyword evidence="14" id="KW-0395">Inflammatory response</keyword>
<keyword evidence="7" id="KW-0677">Repeat</keyword>
<dbReference type="InterPro" id="IPR035897">
    <property type="entry name" value="Toll_tir_struct_dom_sf"/>
</dbReference>
<dbReference type="PANTHER" id="PTHR47410:SF1">
    <property type="entry name" value="TOLL-LIKE RECEPTOR 8"/>
    <property type="match status" value="1"/>
</dbReference>
<feature type="signal peptide" evidence="17">
    <location>
        <begin position="1"/>
        <end position="18"/>
    </location>
</feature>
<evidence type="ECO:0000256" key="9">
    <source>
        <dbReference type="ARBA" id="ARBA00022859"/>
    </source>
</evidence>
<dbReference type="InterPro" id="IPR001611">
    <property type="entry name" value="Leu-rich_rpt"/>
</dbReference>
<dbReference type="InterPro" id="IPR000483">
    <property type="entry name" value="Cys-rich_flank_reg_C"/>
</dbReference>
<dbReference type="Pfam" id="PF01582">
    <property type="entry name" value="TIR"/>
    <property type="match status" value="1"/>
</dbReference>
<dbReference type="Gene3D" id="3.40.50.10140">
    <property type="entry name" value="Toll/interleukin-1 receptor homology (TIR) domain"/>
    <property type="match status" value="1"/>
</dbReference>
<dbReference type="GO" id="GO:0007249">
    <property type="term" value="P:canonical NF-kappaB signal transduction"/>
    <property type="evidence" value="ECO:0007669"/>
    <property type="project" value="TreeGrafter"/>
</dbReference>
<evidence type="ECO:0000256" key="1">
    <source>
        <dbReference type="ARBA" id="ARBA00004177"/>
    </source>
</evidence>
<evidence type="ECO:0000313" key="20">
    <source>
        <dbReference type="Proteomes" id="UP001364617"/>
    </source>
</evidence>
<comment type="subcellular location">
    <subcellularLocation>
        <location evidence="15">Endomembrane system</location>
        <topology evidence="15">Single-pass type I membrane protein</topology>
    </subcellularLocation>
    <subcellularLocation>
        <location evidence="1">Endosome</location>
    </subcellularLocation>
</comment>
<evidence type="ECO:0000259" key="18">
    <source>
        <dbReference type="PROSITE" id="PS50104"/>
    </source>
</evidence>
<name>A0AAN9HDG0_9TELE</name>
<dbReference type="SUPFAM" id="SSF52058">
    <property type="entry name" value="L domain-like"/>
    <property type="match status" value="2"/>
</dbReference>
<evidence type="ECO:0000256" key="2">
    <source>
        <dbReference type="ARBA" id="ARBA00009634"/>
    </source>
</evidence>
<evidence type="ECO:0000256" key="5">
    <source>
        <dbReference type="ARBA" id="ARBA00022692"/>
    </source>
</evidence>
<dbReference type="Gene3D" id="3.80.10.10">
    <property type="entry name" value="Ribonuclease Inhibitor"/>
    <property type="match status" value="1"/>
</dbReference>
<proteinExistence type="inferred from homology"/>
<keyword evidence="13" id="KW-0325">Glycoprotein</keyword>
<dbReference type="PRINTS" id="PR01537">
    <property type="entry name" value="INTRLKN1R1F"/>
</dbReference>
<feature type="chain" id="PRO_5042837150" description="TIR domain-containing protein" evidence="17">
    <location>
        <begin position="19"/>
        <end position="1020"/>
    </location>
</feature>
<keyword evidence="3" id="KW-0399">Innate immunity</keyword>
<dbReference type="InterPro" id="IPR003591">
    <property type="entry name" value="Leu-rich_rpt_typical-subtyp"/>
</dbReference>
<protein>
    <recommendedName>
        <fullName evidence="18">TIR domain-containing protein</fullName>
    </recommendedName>
</protein>
<organism evidence="19 20">
    <name type="scientific">Phoxinus phoxinus</name>
    <name type="common">Eurasian minnow</name>
    <dbReference type="NCBI Taxonomy" id="58324"/>
    <lineage>
        <taxon>Eukaryota</taxon>
        <taxon>Metazoa</taxon>
        <taxon>Chordata</taxon>
        <taxon>Craniata</taxon>
        <taxon>Vertebrata</taxon>
        <taxon>Euteleostomi</taxon>
        <taxon>Actinopterygii</taxon>
        <taxon>Neopterygii</taxon>
        <taxon>Teleostei</taxon>
        <taxon>Ostariophysi</taxon>
        <taxon>Cypriniformes</taxon>
        <taxon>Leuciscidae</taxon>
        <taxon>Phoxininae</taxon>
        <taxon>Phoxinus</taxon>
    </lineage>
</organism>
<evidence type="ECO:0000256" key="17">
    <source>
        <dbReference type="SAM" id="SignalP"/>
    </source>
</evidence>
<dbReference type="PANTHER" id="PTHR47410">
    <property type="entry name" value="TOLL-LIKE RECEPTOR 7-RELATED"/>
    <property type="match status" value="1"/>
</dbReference>
<dbReference type="SUPFAM" id="SSF52200">
    <property type="entry name" value="Toll/Interleukin receptor TIR domain"/>
    <property type="match status" value="1"/>
</dbReference>
<reference evidence="19 20" key="1">
    <citation type="submission" date="2024-02" db="EMBL/GenBank/DDBJ databases">
        <title>Chromosome-level genome assembly of the Eurasian Minnow (Phoxinus phoxinus).</title>
        <authorList>
            <person name="Oriowo T.O."/>
            <person name="Martin S."/>
            <person name="Stange M."/>
            <person name="Chrysostomakis Y."/>
            <person name="Brown T."/>
            <person name="Winkler S."/>
            <person name="Kukowka S."/>
            <person name="Myers E.W."/>
            <person name="Bohne A."/>
        </authorList>
    </citation>
    <scope>NUCLEOTIDE SEQUENCE [LARGE SCALE GENOMIC DNA]</scope>
    <source>
        <strain evidence="19">ZFMK-TIS-60720</strain>
        <tissue evidence="19">Whole Organism</tissue>
    </source>
</reference>
<keyword evidence="10 16" id="KW-1133">Transmembrane helix</keyword>
<dbReference type="FunFam" id="3.80.10.10:FF:000037">
    <property type="entry name" value="Toll-like receptor 7"/>
    <property type="match status" value="1"/>
</dbReference>
<feature type="transmembrane region" description="Helical" evidence="16">
    <location>
        <begin position="808"/>
        <end position="833"/>
    </location>
</feature>
<dbReference type="SMART" id="SM00255">
    <property type="entry name" value="TIR"/>
    <property type="match status" value="1"/>
</dbReference>
<dbReference type="GO" id="GO:0032755">
    <property type="term" value="P:positive regulation of interleukin-6 production"/>
    <property type="evidence" value="ECO:0007669"/>
    <property type="project" value="TreeGrafter"/>
</dbReference>
<dbReference type="EMBL" id="JAYKXH010000005">
    <property type="protein sequence ID" value="KAK7169612.1"/>
    <property type="molecule type" value="Genomic_DNA"/>
</dbReference>
<feature type="domain" description="TIR" evidence="18">
    <location>
        <begin position="857"/>
        <end position="1001"/>
    </location>
</feature>
<accession>A0AAN9HDG0</accession>
<evidence type="ECO:0000256" key="8">
    <source>
        <dbReference type="ARBA" id="ARBA00022753"/>
    </source>
</evidence>
<evidence type="ECO:0000256" key="7">
    <source>
        <dbReference type="ARBA" id="ARBA00022737"/>
    </source>
</evidence>